<gene>
    <name evidence="2" type="ORF">B0H16DRAFT_1629182</name>
</gene>
<accession>A0AAD7H361</accession>
<dbReference type="Proteomes" id="UP001215598">
    <property type="component" value="Unassembled WGS sequence"/>
</dbReference>
<name>A0AAD7H361_9AGAR</name>
<evidence type="ECO:0000313" key="3">
    <source>
        <dbReference type="Proteomes" id="UP001215598"/>
    </source>
</evidence>
<keyword evidence="1" id="KW-0812">Transmembrane</keyword>
<organism evidence="2 3">
    <name type="scientific">Mycena metata</name>
    <dbReference type="NCBI Taxonomy" id="1033252"/>
    <lineage>
        <taxon>Eukaryota</taxon>
        <taxon>Fungi</taxon>
        <taxon>Dikarya</taxon>
        <taxon>Basidiomycota</taxon>
        <taxon>Agaricomycotina</taxon>
        <taxon>Agaricomycetes</taxon>
        <taxon>Agaricomycetidae</taxon>
        <taxon>Agaricales</taxon>
        <taxon>Marasmiineae</taxon>
        <taxon>Mycenaceae</taxon>
        <taxon>Mycena</taxon>
    </lineage>
</organism>
<sequence length="58" mass="6873">MHLLAMGGKYPILFFALFLGGLFFNETFVTFRTWELGYWARQYNLFPADQVDVVFCNR</sequence>
<proteinExistence type="predicted"/>
<reference evidence="2" key="1">
    <citation type="submission" date="2023-03" db="EMBL/GenBank/DDBJ databases">
        <title>Massive genome expansion in bonnet fungi (Mycena s.s.) driven by repeated elements and novel gene families across ecological guilds.</title>
        <authorList>
            <consortium name="Lawrence Berkeley National Laboratory"/>
            <person name="Harder C.B."/>
            <person name="Miyauchi S."/>
            <person name="Viragh M."/>
            <person name="Kuo A."/>
            <person name="Thoen E."/>
            <person name="Andreopoulos B."/>
            <person name="Lu D."/>
            <person name="Skrede I."/>
            <person name="Drula E."/>
            <person name="Henrissat B."/>
            <person name="Morin E."/>
            <person name="Kohler A."/>
            <person name="Barry K."/>
            <person name="LaButti K."/>
            <person name="Morin E."/>
            <person name="Salamov A."/>
            <person name="Lipzen A."/>
            <person name="Mereny Z."/>
            <person name="Hegedus B."/>
            <person name="Baldrian P."/>
            <person name="Stursova M."/>
            <person name="Weitz H."/>
            <person name="Taylor A."/>
            <person name="Grigoriev I.V."/>
            <person name="Nagy L.G."/>
            <person name="Martin F."/>
            <person name="Kauserud H."/>
        </authorList>
    </citation>
    <scope>NUCLEOTIDE SEQUENCE</scope>
    <source>
        <strain evidence="2">CBHHK182m</strain>
    </source>
</reference>
<keyword evidence="1" id="KW-1133">Transmembrane helix</keyword>
<feature type="transmembrane region" description="Helical" evidence="1">
    <location>
        <begin position="12"/>
        <end position="31"/>
    </location>
</feature>
<keyword evidence="3" id="KW-1185">Reference proteome</keyword>
<evidence type="ECO:0000256" key="1">
    <source>
        <dbReference type="SAM" id="Phobius"/>
    </source>
</evidence>
<keyword evidence="1" id="KW-0472">Membrane</keyword>
<protein>
    <submittedName>
        <fullName evidence="2">Uncharacterized protein</fullName>
    </submittedName>
</protein>
<dbReference type="EMBL" id="JARKIB010000401">
    <property type="protein sequence ID" value="KAJ7711195.1"/>
    <property type="molecule type" value="Genomic_DNA"/>
</dbReference>
<dbReference type="AlphaFoldDB" id="A0AAD7H361"/>
<comment type="caution">
    <text evidence="2">The sequence shown here is derived from an EMBL/GenBank/DDBJ whole genome shotgun (WGS) entry which is preliminary data.</text>
</comment>
<evidence type="ECO:0000313" key="2">
    <source>
        <dbReference type="EMBL" id="KAJ7711195.1"/>
    </source>
</evidence>